<keyword evidence="2" id="KW-0732">Signal</keyword>
<feature type="region of interest" description="Disordered" evidence="1">
    <location>
        <begin position="30"/>
        <end position="53"/>
    </location>
</feature>
<dbReference type="PROSITE" id="PS51257">
    <property type="entry name" value="PROKAR_LIPOPROTEIN"/>
    <property type="match status" value="1"/>
</dbReference>
<evidence type="ECO:0000313" key="3">
    <source>
        <dbReference type="EMBL" id="GAA2427071.1"/>
    </source>
</evidence>
<evidence type="ECO:0000313" key="4">
    <source>
        <dbReference type="Proteomes" id="UP001500460"/>
    </source>
</evidence>
<dbReference type="RefSeq" id="WP_344600471.1">
    <property type="nucleotide sequence ID" value="NZ_BAAATK010000006.1"/>
</dbReference>
<dbReference type="Proteomes" id="UP001500460">
    <property type="component" value="Unassembled WGS sequence"/>
</dbReference>
<feature type="signal peptide" evidence="2">
    <location>
        <begin position="1"/>
        <end position="24"/>
    </location>
</feature>
<reference evidence="3 4" key="1">
    <citation type="journal article" date="2019" name="Int. J. Syst. Evol. Microbiol.">
        <title>The Global Catalogue of Microorganisms (GCM) 10K type strain sequencing project: providing services to taxonomists for standard genome sequencing and annotation.</title>
        <authorList>
            <consortium name="The Broad Institute Genomics Platform"/>
            <consortium name="The Broad Institute Genome Sequencing Center for Infectious Disease"/>
            <person name="Wu L."/>
            <person name="Ma J."/>
        </authorList>
    </citation>
    <scope>NUCLEOTIDE SEQUENCE [LARGE SCALE GENOMIC DNA]</scope>
    <source>
        <strain evidence="3 4">JCM 6922</strain>
    </source>
</reference>
<proteinExistence type="predicted"/>
<feature type="chain" id="PRO_5046379669" description="Lipoprotein" evidence="2">
    <location>
        <begin position="25"/>
        <end position="316"/>
    </location>
</feature>
<gene>
    <name evidence="3" type="ORF">GCM10010421_12870</name>
</gene>
<comment type="caution">
    <text evidence="3">The sequence shown here is derived from an EMBL/GenBank/DDBJ whole genome shotgun (WGS) entry which is preliminary data.</text>
</comment>
<name>A0ABN3JCL5_9ACTN</name>
<organism evidence="3 4">
    <name type="scientific">Streptomyces glaucus</name>
    <dbReference type="NCBI Taxonomy" id="284029"/>
    <lineage>
        <taxon>Bacteria</taxon>
        <taxon>Bacillati</taxon>
        <taxon>Actinomycetota</taxon>
        <taxon>Actinomycetes</taxon>
        <taxon>Kitasatosporales</taxon>
        <taxon>Streptomycetaceae</taxon>
        <taxon>Streptomyces</taxon>
    </lineage>
</organism>
<feature type="region of interest" description="Disordered" evidence="1">
    <location>
        <begin position="233"/>
        <end position="252"/>
    </location>
</feature>
<feature type="region of interest" description="Disordered" evidence="1">
    <location>
        <begin position="118"/>
        <end position="141"/>
    </location>
</feature>
<keyword evidence="4" id="KW-1185">Reference proteome</keyword>
<dbReference type="EMBL" id="BAAATK010000006">
    <property type="protein sequence ID" value="GAA2427071.1"/>
    <property type="molecule type" value="Genomic_DNA"/>
</dbReference>
<accession>A0ABN3JCL5</accession>
<sequence length="316" mass="32862">MKLRSAHTAALRAALPVLFLAAVAGCGSSDDGSGKAGDAGTGGSAAARGGEAVEPLPLSAYSATSEEDEKTIQQASDLLMKECMQRFGFAYTPQPGVEEAEPARDSEYRMIPAADAAAHGYHSPDGGEPVDETGDDGKAGSEAENAVRLGTGARTVGGKAVPEGGCKGETDRTMAAGLPELPVPSPVDQAANEAAQKAQSDPKLTAAVAEWSACMKEQGFVFAHPRDAAGRFLGKGAKGDRPADGARTTRTATDEEKKVAVADSGCNEKAALEETWVSVMRPLEQAEIDERAEQFELLEEWHKGYVRNAQKALASS</sequence>
<evidence type="ECO:0008006" key="5">
    <source>
        <dbReference type="Google" id="ProtNLM"/>
    </source>
</evidence>
<evidence type="ECO:0000256" key="2">
    <source>
        <dbReference type="SAM" id="SignalP"/>
    </source>
</evidence>
<feature type="compositionally biased region" description="Gly residues" evidence="1">
    <location>
        <begin position="34"/>
        <end position="43"/>
    </location>
</feature>
<evidence type="ECO:0000256" key="1">
    <source>
        <dbReference type="SAM" id="MobiDB-lite"/>
    </source>
</evidence>
<protein>
    <recommendedName>
        <fullName evidence="5">Lipoprotein</fullName>
    </recommendedName>
</protein>